<proteinExistence type="predicted"/>
<keyword evidence="2" id="KW-1185">Reference proteome</keyword>
<dbReference type="EMBL" id="BMAW01023693">
    <property type="protein sequence ID" value="GFT84106.1"/>
    <property type="molecule type" value="Genomic_DNA"/>
</dbReference>
<gene>
    <name evidence="1" type="ORF">NPIL_547941</name>
</gene>
<reference evidence="1" key="1">
    <citation type="submission" date="2020-08" db="EMBL/GenBank/DDBJ databases">
        <title>Multicomponent nature underlies the extraordinary mechanical properties of spider dragline silk.</title>
        <authorList>
            <person name="Kono N."/>
            <person name="Nakamura H."/>
            <person name="Mori M."/>
            <person name="Yoshida Y."/>
            <person name="Ohtoshi R."/>
            <person name="Malay A.D."/>
            <person name="Moran D.A.P."/>
            <person name="Tomita M."/>
            <person name="Numata K."/>
            <person name="Arakawa K."/>
        </authorList>
    </citation>
    <scope>NUCLEOTIDE SEQUENCE</scope>
</reference>
<accession>A0A8X6U6U2</accession>
<protein>
    <submittedName>
        <fullName evidence="1">Uncharacterized protein</fullName>
    </submittedName>
</protein>
<organism evidence="1 2">
    <name type="scientific">Nephila pilipes</name>
    <name type="common">Giant wood spider</name>
    <name type="synonym">Nephila maculata</name>
    <dbReference type="NCBI Taxonomy" id="299642"/>
    <lineage>
        <taxon>Eukaryota</taxon>
        <taxon>Metazoa</taxon>
        <taxon>Ecdysozoa</taxon>
        <taxon>Arthropoda</taxon>
        <taxon>Chelicerata</taxon>
        <taxon>Arachnida</taxon>
        <taxon>Araneae</taxon>
        <taxon>Araneomorphae</taxon>
        <taxon>Entelegynae</taxon>
        <taxon>Araneoidea</taxon>
        <taxon>Nephilidae</taxon>
        <taxon>Nephila</taxon>
    </lineage>
</organism>
<name>A0A8X6U6U2_NEPPI</name>
<dbReference type="OrthoDB" id="10546005at2759"/>
<dbReference type="AlphaFoldDB" id="A0A8X6U6U2"/>
<evidence type="ECO:0000313" key="1">
    <source>
        <dbReference type="EMBL" id="GFT84106.1"/>
    </source>
</evidence>
<evidence type="ECO:0000313" key="2">
    <source>
        <dbReference type="Proteomes" id="UP000887013"/>
    </source>
</evidence>
<dbReference type="Proteomes" id="UP000887013">
    <property type="component" value="Unassembled WGS sequence"/>
</dbReference>
<comment type="caution">
    <text evidence="1">The sequence shown here is derived from an EMBL/GenBank/DDBJ whole genome shotgun (WGS) entry which is preliminary data.</text>
</comment>
<sequence length="139" mass="15379">MHRASIISRPLIKNWGGIVSKRVLSLPLCGRGQQPLFKCLGIGQNHAEHPSHLFTSSPLPICIVDGWPAGHSNSTTRGESCWTTQKTSIARGWKLSSPFVRRGREGDVVIGHLQNEARRVLKTSRELTIKIGAHSREAR</sequence>